<evidence type="ECO:0000313" key="1">
    <source>
        <dbReference type="EMBL" id="KKL69239.1"/>
    </source>
</evidence>
<organism evidence="1">
    <name type="scientific">marine sediment metagenome</name>
    <dbReference type="NCBI Taxonomy" id="412755"/>
    <lineage>
        <taxon>unclassified sequences</taxon>
        <taxon>metagenomes</taxon>
        <taxon>ecological metagenomes</taxon>
    </lineage>
</organism>
<name>A0A0F9E5E2_9ZZZZ</name>
<proteinExistence type="predicted"/>
<comment type="caution">
    <text evidence="1">The sequence shown here is derived from an EMBL/GenBank/DDBJ whole genome shotgun (WGS) entry which is preliminary data.</text>
</comment>
<reference evidence="1" key="1">
    <citation type="journal article" date="2015" name="Nature">
        <title>Complex archaea that bridge the gap between prokaryotes and eukaryotes.</title>
        <authorList>
            <person name="Spang A."/>
            <person name="Saw J.H."/>
            <person name="Jorgensen S.L."/>
            <person name="Zaremba-Niedzwiedzka K."/>
            <person name="Martijn J."/>
            <person name="Lind A.E."/>
            <person name="van Eijk R."/>
            <person name="Schleper C."/>
            <person name="Guy L."/>
            <person name="Ettema T.J."/>
        </authorList>
    </citation>
    <scope>NUCLEOTIDE SEQUENCE</scope>
</reference>
<protein>
    <submittedName>
        <fullName evidence="1">Uncharacterized protein</fullName>
    </submittedName>
</protein>
<sequence length="183" mass="19027">GSATSDITINTNKFTVAGATGDTVIAGTLAVTDTLDVTGNIDPTTYETTNGGFLDEDAMGSDADDKVASQQSIKAYIDAQIALKTFGAWTDKDSGGSVALAKDSVYRVGSDGFFIGISTGSGNIQVLTDSSNPPTTVRFRANGMSQGNPIITPVRKDDYVKITSSETPTIYWLPIGVGTAVKQ</sequence>
<feature type="non-terminal residue" evidence="1">
    <location>
        <position position="1"/>
    </location>
</feature>
<accession>A0A0F9E5E2</accession>
<gene>
    <name evidence="1" type="ORF">LCGC14_2116960</name>
</gene>
<dbReference type="AlphaFoldDB" id="A0A0F9E5E2"/>
<dbReference type="EMBL" id="LAZR01026277">
    <property type="protein sequence ID" value="KKL69239.1"/>
    <property type="molecule type" value="Genomic_DNA"/>
</dbReference>